<evidence type="ECO:0000256" key="2">
    <source>
        <dbReference type="ARBA" id="ARBA00023002"/>
    </source>
</evidence>
<dbReference type="InterPro" id="IPR043143">
    <property type="entry name" value="Mal/L-sulf/L-lact_DH-like_NADP"/>
</dbReference>
<dbReference type="Proteomes" id="UP000198584">
    <property type="component" value="Unassembled WGS sequence"/>
</dbReference>
<dbReference type="InterPro" id="IPR036111">
    <property type="entry name" value="Mal/L-sulfo/L-lacto_DH-like_sf"/>
</dbReference>
<keyword evidence="2" id="KW-0560">Oxidoreductase</keyword>
<dbReference type="GO" id="GO:0016491">
    <property type="term" value="F:oxidoreductase activity"/>
    <property type="evidence" value="ECO:0007669"/>
    <property type="project" value="UniProtKB-KW"/>
</dbReference>
<sequence>MSDVIVKKDELKSLVINKLTEAKVNEDHAEVVADVLVHADLRGVSSHGVLRTEHYVKRLGEGGMNPNPVFHTEQKGSSAILFDGDNGMGHVITKEAMDHAIQLAKDNGIGIVGVVNSSHCGALSYFAQQAAGQDTISMIMTHTDRAVVPFGGADSYFGTNPIAYGFPANKHRPVILDMATSNVALGKVLHARETGKDIPNNWGVDENGAPVTDPNLVKHLLPISGPKGYGLALVVDVLTGVLTGFSFGPGISTMYGDYKNYRRLSHTIITINPGLFIDKNEFMQNMDNMIDELHEVKPAEGFDSVLVPGEPEQLKEEVRQKEGIPVPESIYNYLTS</sequence>
<reference evidence="3 4" key="1">
    <citation type="submission" date="2016-10" db="EMBL/GenBank/DDBJ databases">
        <authorList>
            <person name="de Groot N.N."/>
        </authorList>
    </citation>
    <scope>NUCLEOTIDE SEQUENCE [LARGE SCALE GENOMIC DNA]</scope>
    <source>
        <strain evidence="3 4">CCM7597</strain>
    </source>
</reference>
<dbReference type="Pfam" id="PF02615">
    <property type="entry name" value="Ldh_2"/>
    <property type="match status" value="1"/>
</dbReference>
<gene>
    <name evidence="3" type="ORF">SAMN05421743_108134</name>
</gene>
<accession>A0A1H4E5Q0</accession>
<dbReference type="InterPro" id="IPR043144">
    <property type="entry name" value="Mal/L-sulf/L-lact_DH-like_ah"/>
</dbReference>
<dbReference type="NCBIfam" id="NF011599">
    <property type="entry name" value="PRK15025.1"/>
    <property type="match status" value="1"/>
</dbReference>
<keyword evidence="4" id="KW-1185">Reference proteome</keyword>
<dbReference type="InterPro" id="IPR003767">
    <property type="entry name" value="Malate/L-lactate_DH-like"/>
</dbReference>
<proteinExistence type="inferred from homology"/>
<dbReference type="OrthoDB" id="9769447at2"/>
<evidence type="ECO:0000313" key="3">
    <source>
        <dbReference type="EMBL" id="SEA79890.1"/>
    </source>
</evidence>
<dbReference type="Gene3D" id="3.30.1370.60">
    <property type="entry name" value="Hypothetical oxidoreductase yiak, domain 2"/>
    <property type="match status" value="1"/>
</dbReference>
<comment type="similarity">
    <text evidence="1">Belongs to the LDH2/MDH2 oxidoreductase family.</text>
</comment>
<dbReference type="RefSeq" id="WP_093045106.1">
    <property type="nucleotide sequence ID" value="NZ_FNQR01000008.1"/>
</dbReference>
<name>A0A1H4E5Q0_9BACI</name>
<protein>
    <submittedName>
        <fullName evidence="3">Ureidoglycolate dehydrogenase (NAD+)</fullName>
    </submittedName>
</protein>
<dbReference type="PANTHER" id="PTHR11091:SF0">
    <property type="entry name" value="MALATE DEHYDROGENASE"/>
    <property type="match status" value="1"/>
</dbReference>
<evidence type="ECO:0000313" key="4">
    <source>
        <dbReference type="Proteomes" id="UP000198584"/>
    </source>
</evidence>
<dbReference type="AlphaFoldDB" id="A0A1H4E5Q0"/>
<dbReference type="STRING" id="571932.SAMN05421743_108134"/>
<dbReference type="SUPFAM" id="SSF89733">
    <property type="entry name" value="L-sulfolactate dehydrogenase-like"/>
    <property type="match status" value="1"/>
</dbReference>
<evidence type="ECO:0000256" key="1">
    <source>
        <dbReference type="ARBA" id="ARBA00006056"/>
    </source>
</evidence>
<dbReference type="Gene3D" id="1.10.1530.10">
    <property type="match status" value="1"/>
</dbReference>
<dbReference type="EMBL" id="FNQR01000008">
    <property type="protein sequence ID" value="SEA79890.1"/>
    <property type="molecule type" value="Genomic_DNA"/>
</dbReference>
<organism evidence="3 4">
    <name type="scientific">Thalassobacillus cyri</name>
    <dbReference type="NCBI Taxonomy" id="571932"/>
    <lineage>
        <taxon>Bacteria</taxon>
        <taxon>Bacillati</taxon>
        <taxon>Bacillota</taxon>
        <taxon>Bacilli</taxon>
        <taxon>Bacillales</taxon>
        <taxon>Bacillaceae</taxon>
        <taxon>Thalassobacillus</taxon>
    </lineage>
</organism>
<dbReference type="PANTHER" id="PTHR11091">
    <property type="entry name" value="OXIDOREDUCTASE-RELATED"/>
    <property type="match status" value="1"/>
</dbReference>